<proteinExistence type="predicted"/>
<keyword evidence="2" id="KW-1185">Reference proteome</keyword>
<dbReference type="AlphaFoldDB" id="A0A2T3B9D4"/>
<gene>
    <name evidence="1" type="ORF">M430DRAFT_17402</name>
</gene>
<evidence type="ECO:0000313" key="1">
    <source>
        <dbReference type="EMBL" id="PSS23486.1"/>
    </source>
</evidence>
<evidence type="ECO:0000313" key="2">
    <source>
        <dbReference type="Proteomes" id="UP000241818"/>
    </source>
</evidence>
<dbReference type="RefSeq" id="XP_024723532.1">
    <property type="nucleotide sequence ID" value="XM_024863668.1"/>
</dbReference>
<accession>A0A2T3B9D4</accession>
<reference evidence="1 2" key="1">
    <citation type="journal article" date="2018" name="New Phytol.">
        <title>Comparative genomics and transcriptomics depict ericoid mycorrhizal fungi as versatile saprotrophs and plant mutualists.</title>
        <authorList>
            <person name="Martino E."/>
            <person name="Morin E."/>
            <person name="Grelet G.A."/>
            <person name="Kuo A."/>
            <person name="Kohler A."/>
            <person name="Daghino S."/>
            <person name="Barry K.W."/>
            <person name="Cichocki N."/>
            <person name="Clum A."/>
            <person name="Dockter R.B."/>
            <person name="Hainaut M."/>
            <person name="Kuo R.C."/>
            <person name="LaButti K."/>
            <person name="Lindahl B.D."/>
            <person name="Lindquist E.A."/>
            <person name="Lipzen A."/>
            <person name="Khouja H.R."/>
            <person name="Magnuson J."/>
            <person name="Murat C."/>
            <person name="Ohm R.A."/>
            <person name="Singer S.W."/>
            <person name="Spatafora J.W."/>
            <person name="Wang M."/>
            <person name="Veneault-Fourrey C."/>
            <person name="Henrissat B."/>
            <person name="Grigoriev I.V."/>
            <person name="Martin F.M."/>
            <person name="Perotto S."/>
        </authorList>
    </citation>
    <scope>NUCLEOTIDE SEQUENCE [LARGE SCALE GENOMIC DNA]</scope>
    <source>
        <strain evidence="1 2">ATCC 22711</strain>
    </source>
</reference>
<dbReference type="InParanoid" id="A0A2T3B9D4"/>
<dbReference type="EMBL" id="KZ679008">
    <property type="protein sequence ID" value="PSS23486.1"/>
    <property type="molecule type" value="Genomic_DNA"/>
</dbReference>
<dbReference type="OrthoDB" id="5414761at2759"/>
<dbReference type="STRING" id="857342.A0A2T3B9D4"/>
<sequence>MFRLPNRQPFKALHSPLRSPLHYPLRLSSSHATQVPYSGPPSYDTIKRRFSSQYPNPLAFFARKRGEEARDRGDFIDIHDIGGPDPKDFDVLIPDIDDEILRTEVADVMGIRYLEKATEADANTVVRAGRGYIFGRNIRTMFPCVVTHGDKAHWVFFIVVTGAPLTYLSVQTCELLGIMENQPTPVKLAGYSHSVYMSPKNSRFAGVNILGMDFCNVNKVHLWHDYKDRTVTLYFGGRWEPTWKSKL</sequence>
<dbReference type="Proteomes" id="UP000241818">
    <property type="component" value="Unassembled WGS sequence"/>
</dbReference>
<protein>
    <submittedName>
        <fullName evidence="1">Uncharacterized protein</fullName>
    </submittedName>
</protein>
<organism evidence="1 2">
    <name type="scientific">Amorphotheca resinae ATCC 22711</name>
    <dbReference type="NCBI Taxonomy" id="857342"/>
    <lineage>
        <taxon>Eukaryota</taxon>
        <taxon>Fungi</taxon>
        <taxon>Dikarya</taxon>
        <taxon>Ascomycota</taxon>
        <taxon>Pezizomycotina</taxon>
        <taxon>Leotiomycetes</taxon>
        <taxon>Helotiales</taxon>
        <taxon>Amorphothecaceae</taxon>
        <taxon>Amorphotheca</taxon>
    </lineage>
</organism>
<dbReference type="GeneID" id="36571749"/>
<name>A0A2T3B9D4_AMORE</name>